<name>A0A0F5K2L7_9BURK</name>
<keyword evidence="2" id="KW-1185">Reference proteome</keyword>
<proteinExistence type="predicted"/>
<dbReference type="AlphaFoldDB" id="A0A0F5K2L7"/>
<reference evidence="1 2" key="1">
    <citation type="submission" date="2015-03" db="EMBL/GenBank/DDBJ databases">
        <title>Draft Genome Sequence of Burkholderia andropogonis type strain ICMP2807, isolated from Sorghum bicolor.</title>
        <authorList>
            <person name="Lopes-Santos L."/>
            <person name="Castro D.B."/>
            <person name="Ottoboni L.M."/>
            <person name="Park D."/>
            <person name="Weirc B.S."/>
            <person name="Destefano S.A."/>
        </authorList>
    </citation>
    <scope>NUCLEOTIDE SEQUENCE [LARGE SCALE GENOMIC DNA]</scope>
    <source>
        <strain evidence="1 2">ICMP2807</strain>
    </source>
</reference>
<dbReference type="Proteomes" id="UP000033618">
    <property type="component" value="Unassembled WGS sequence"/>
</dbReference>
<protein>
    <recommendedName>
        <fullName evidence="3">TetR family transcriptional regulator</fullName>
    </recommendedName>
</protein>
<comment type="caution">
    <text evidence="1">The sequence shown here is derived from an EMBL/GenBank/DDBJ whole genome shotgun (WGS) entry which is preliminary data.</text>
</comment>
<evidence type="ECO:0008006" key="3">
    <source>
        <dbReference type="Google" id="ProtNLM"/>
    </source>
</evidence>
<accession>A0A0F5K2L7</accession>
<organism evidence="1 2">
    <name type="scientific">Robbsia andropogonis</name>
    <dbReference type="NCBI Taxonomy" id="28092"/>
    <lineage>
        <taxon>Bacteria</taxon>
        <taxon>Pseudomonadati</taxon>
        <taxon>Pseudomonadota</taxon>
        <taxon>Betaproteobacteria</taxon>
        <taxon>Burkholderiales</taxon>
        <taxon>Burkholderiaceae</taxon>
        <taxon>Robbsia</taxon>
    </lineage>
</organism>
<evidence type="ECO:0000313" key="1">
    <source>
        <dbReference type="EMBL" id="KKB64170.1"/>
    </source>
</evidence>
<dbReference type="PATRIC" id="fig|28092.6.peg.1545"/>
<gene>
    <name evidence="1" type="ORF">WM40_06505</name>
</gene>
<sequence length="77" mass="8753">MFERRFANDQAPLVDDAISDLATWIAENKDKLSLEDVQCLLNVGATLFEKGMDARMERPGPASRVTAELMEQLRTRR</sequence>
<evidence type="ECO:0000313" key="2">
    <source>
        <dbReference type="Proteomes" id="UP000033618"/>
    </source>
</evidence>
<dbReference type="EMBL" id="LAQU01000005">
    <property type="protein sequence ID" value="KKB64170.1"/>
    <property type="molecule type" value="Genomic_DNA"/>
</dbReference>